<keyword evidence="2 3" id="KW-1133">Transmembrane helix</keyword>
<dbReference type="Pfam" id="PF07155">
    <property type="entry name" value="ECF-ribofla_trS"/>
    <property type="match status" value="1"/>
</dbReference>
<evidence type="ECO:0000256" key="3">
    <source>
        <dbReference type="SAM" id="Phobius"/>
    </source>
</evidence>
<feature type="transmembrane region" description="Helical" evidence="3">
    <location>
        <begin position="135"/>
        <end position="159"/>
    </location>
</feature>
<name>A0A9D1PQ94_9FIRM</name>
<keyword evidence="3" id="KW-0472">Membrane</keyword>
<comment type="caution">
    <text evidence="4">The sequence shown here is derived from an EMBL/GenBank/DDBJ whole genome shotgun (WGS) entry which is preliminary data.</text>
</comment>
<feature type="transmembrane region" description="Helical" evidence="3">
    <location>
        <begin position="12"/>
        <end position="30"/>
    </location>
</feature>
<dbReference type="PANTHER" id="PTHR37815:SF3">
    <property type="entry name" value="UPF0397 PROTEIN SPR0429"/>
    <property type="match status" value="1"/>
</dbReference>
<organism evidence="4 5">
    <name type="scientific">Candidatus Monoglobus merdigallinarum</name>
    <dbReference type="NCBI Taxonomy" id="2838698"/>
    <lineage>
        <taxon>Bacteria</taxon>
        <taxon>Bacillati</taxon>
        <taxon>Bacillota</taxon>
        <taxon>Clostridia</taxon>
        <taxon>Monoglobales</taxon>
        <taxon>Monoglobaceae</taxon>
        <taxon>Monoglobus</taxon>
    </lineage>
</organism>
<dbReference type="Gene3D" id="1.10.1760.20">
    <property type="match status" value="1"/>
</dbReference>
<proteinExistence type="predicted"/>
<evidence type="ECO:0000256" key="1">
    <source>
        <dbReference type="ARBA" id="ARBA00022692"/>
    </source>
</evidence>
<accession>A0A9D1PQ94</accession>
<reference evidence="4" key="1">
    <citation type="journal article" date="2021" name="PeerJ">
        <title>Extensive microbial diversity within the chicken gut microbiome revealed by metagenomics and culture.</title>
        <authorList>
            <person name="Gilroy R."/>
            <person name="Ravi A."/>
            <person name="Getino M."/>
            <person name="Pursley I."/>
            <person name="Horton D.L."/>
            <person name="Alikhan N.F."/>
            <person name="Baker D."/>
            <person name="Gharbi K."/>
            <person name="Hall N."/>
            <person name="Watson M."/>
            <person name="Adriaenssens E.M."/>
            <person name="Foster-Nyarko E."/>
            <person name="Jarju S."/>
            <person name="Secka A."/>
            <person name="Antonio M."/>
            <person name="Oren A."/>
            <person name="Chaudhuri R.R."/>
            <person name="La Ragione R."/>
            <person name="Hildebrand F."/>
            <person name="Pallen M.J."/>
        </authorList>
    </citation>
    <scope>NUCLEOTIDE SEQUENCE</scope>
    <source>
        <strain evidence="4">5790</strain>
    </source>
</reference>
<dbReference type="EMBL" id="DXIJ01000087">
    <property type="protein sequence ID" value="HIV86004.1"/>
    <property type="molecule type" value="Genomic_DNA"/>
</dbReference>
<dbReference type="Proteomes" id="UP000824162">
    <property type="component" value="Unassembled WGS sequence"/>
</dbReference>
<evidence type="ECO:0000313" key="5">
    <source>
        <dbReference type="Proteomes" id="UP000824162"/>
    </source>
</evidence>
<evidence type="ECO:0000313" key="4">
    <source>
        <dbReference type="EMBL" id="HIV86004.1"/>
    </source>
</evidence>
<protein>
    <submittedName>
        <fullName evidence="4">ECF transporter S component</fullName>
    </submittedName>
</protein>
<dbReference type="GO" id="GO:0016020">
    <property type="term" value="C:membrane"/>
    <property type="evidence" value="ECO:0007669"/>
    <property type="project" value="InterPro"/>
</dbReference>
<feature type="transmembrane region" description="Helical" evidence="3">
    <location>
        <begin position="105"/>
        <end position="123"/>
    </location>
</feature>
<dbReference type="InterPro" id="IPR009825">
    <property type="entry name" value="ECF_substrate-spec-like"/>
</dbReference>
<evidence type="ECO:0000256" key="2">
    <source>
        <dbReference type="ARBA" id="ARBA00022989"/>
    </source>
</evidence>
<sequence>MKNGQLSVEKIVKCGVLAAIACVLTMFPQVPTGTGGYVHFGDSVICLAAALMGPVCGAAVGALGHSMADLFSGYAVFVPATFIIKGVLGFVLGKILYGNITKKRLIIGSAAYLLIATLGYFIAEIPLYGVQTAAVALISTPIQCVMGSVVSYIVIPIAVKFKGRLGFK</sequence>
<reference evidence="4" key="2">
    <citation type="submission" date="2021-04" db="EMBL/GenBank/DDBJ databases">
        <authorList>
            <person name="Gilroy R."/>
        </authorList>
    </citation>
    <scope>NUCLEOTIDE SEQUENCE</scope>
    <source>
        <strain evidence="4">5790</strain>
    </source>
</reference>
<dbReference type="AlphaFoldDB" id="A0A9D1PQ94"/>
<keyword evidence="1 3" id="KW-0812">Transmembrane</keyword>
<dbReference type="PANTHER" id="PTHR37815">
    <property type="entry name" value="UPF0397 PROTEIN BC_2624-RELATED"/>
    <property type="match status" value="1"/>
</dbReference>
<feature type="transmembrane region" description="Helical" evidence="3">
    <location>
        <begin position="71"/>
        <end position="93"/>
    </location>
</feature>
<gene>
    <name evidence="4" type="ORF">H9900_04255</name>
</gene>